<feature type="domain" description="H repeat-associated protein N-terminal" evidence="3">
    <location>
        <begin position="5"/>
        <end position="86"/>
    </location>
</feature>
<dbReference type="PATRIC" id="fig|798128.4.peg.2325"/>
<dbReference type="GO" id="GO:0004803">
    <property type="term" value="F:transposase activity"/>
    <property type="evidence" value="ECO:0007669"/>
    <property type="project" value="InterPro"/>
</dbReference>
<feature type="transmembrane region" description="Helical" evidence="1">
    <location>
        <begin position="20"/>
        <end position="37"/>
    </location>
</feature>
<name>H9ZV53_THETH</name>
<feature type="domain" description="Transposase IS4-like" evidence="2">
    <location>
        <begin position="135"/>
        <end position="331"/>
    </location>
</feature>
<keyword evidence="1" id="KW-0812">Transmembrane</keyword>
<dbReference type="EMBL" id="CP003254">
    <property type="protein sequence ID" value="AFH40213.1"/>
    <property type="molecule type" value="Genomic_DNA"/>
</dbReference>
<dbReference type="PANTHER" id="PTHR30298:SF0">
    <property type="entry name" value="PROTEIN YBFL-RELATED"/>
    <property type="match status" value="1"/>
</dbReference>
<evidence type="ECO:0000259" key="2">
    <source>
        <dbReference type="Pfam" id="PF01609"/>
    </source>
</evidence>
<dbReference type="GO" id="GO:0003677">
    <property type="term" value="F:DNA binding"/>
    <property type="evidence" value="ECO:0007669"/>
    <property type="project" value="InterPro"/>
</dbReference>
<dbReference type="PANTHER" id="PTHR30298">
    <property type="entry name" value="H REPEAT-ASSOCIATED PREDICTED TRANSPOSASE"/>
    <property type="match status" value="1"/>
</dbReference>
<dbReference type="Proteomes" id="UP000007388">
    <property type="component" value="Plasmid pTTJL1802"/>
</dbReference>
<dbReference type="InterPro" id="IPR051698">
    <property type="entry name" value="Transposase_11-like"/>
</dbReference>
<dbReference type="Pfam" id="PF01609">
    <property type="entry name" value="DDE_Tnp_1"/>
    <property type="match status" value="1"/>
</dbReference>
<evidence type="ECO:0000256" key="1">
    <source>
        <dbReference type="SAM" id="Phobius"/>
    </source>
</evidence>
<proteinExistence type="predicted"/>
<keyword evidence="1" id="KW-1133">Transmembrane helix</keyword>
<sequence length="363" mass="40050">MTLREALAQVPDPRGKNRQYPLWGLLALILLAFLCRVDSLRGVARFARANPHLLPHLGLRKPPGHYVLTSLLPRLDPEGLQKALLSLFPEAQLDGVWVVDGKTLKGSRKGPSPQVRLVEVLALHLRTTLAQAQAEGREAEALRRLLASLGAEDLVGKVVVGDAGYLYPEVAEAIREKGGDYLLVLKGNQRGLLGWAVEVFRGMEGGRLPGETEAAWRVERDGEVWRYRVWASPYLPEAMRAFPGVKQVVRLEREVMHKGTGEVRRGVSYALTSLGAEVADARRLGELLVGRWGIENGSFWVRDVLFCEDACQVRGIGARVLAALRAFLVSLLHQRGVRGKKAALEAFSFHPLSALRFLGLYAV</sequence>
<dbReference type="AlphaFoldDB" id="H9ZV53"/>
<dbReference type="KEGG" id="ttl:TtJL18_2387"/>
<dbReference type="GO" id="GO:0006313">
    <property type="term" value="P:DNA transposition"/>
    <property type="evidence" value="ECO:0007669"/>
    <property type="project" value="InterPro"/>
</dbReference>
<evidence type="ECO:0000259" key="3">
    <source>
        <dbReference type="Pfam" id="PF13808"/>
    </source>
</evidence>
<dbReference type="HOGENOM" id="CLU_1517232_0_0_0"/>
<evidence type="ECO:0000313" key="4">
    <source>
        <dbReference type="EMBL" id="AFH40213.1"/>
    </source>
</evidence>
<dbReference type="InterPro" id="IPR032806">
    <property type="entry name" value="YbfD_N"/>
</dbReference>
<accession>H9ZV53</accession>
<gene>
    <name evidence="4" type="ORF">TtJL18_2387</name>
</gene>
<dbReference type="InterPro" id="IPR002559">
    <property type="entry name" value="Transposase_11"/>
</dbReference>
<keyword evidence="4" id="KW-0614">Plasmid</keyword>
<geneLocation type="plasmid" evidence="4 5">
    <name>pTTJL1802</name>
</geneLocation>
<dbReference type="NCBIfam" id="NF033564">
    <property type="entry name" value="transpos_ISAs1"/>
    <property type="match status" value="1"/>
</dbReference>
<evidence type="ECO:0000313" key="5">
    <source>
        <dbReference type="Proteomes" id="UP000007388"/>
    </source>
</evidence>
<dbReference type="InterPro" id="IPR047647">
    <property type="entry name" value="ISAs1_transpos"/>
</dbReference>
<reference evidence="4 5" key="1">
    <citation type="journal article" date="2013" name="Genome Announc.">
        <title>Whole Genome Sequencing of Thermus oshimai JL-2 and Thermus thermophilus JL-18, Incomplete Denitrifiers from the United States Great Basin.</title>
        <authorList>
            <person name="Murugapiran S.K."/>
            <person name="Huntemann M."/>
            <person name="Wei C.L."/>
            <person name="Han J."/>
            <person name="Detter J.C."/>
            <person name="Han C.S."/>
            <person name="Erkkila T.H."/>
            <person name="Teshima H."/>
            <person name="Chen A."/>
            <person name="Kyrpides N."/>
            <person name="Mavrommatis K."/>
            <person name="Markowitz V."/>
            <person name="Szeto E."/>
            <person name="Ivanova N."/>
            <person name="Pagani I."/>
            <person name="Lam J."/>
            <person name="McDonald A.I."/>
            <person name="Dodsworth J.A."/>
            <person name="Pati A."/>
            <person name="Goodwin L."/>
            <person name="Peters L."/>
            <person name="Pitluck S."/>
            <person name="Woyke T."/>
            <person name="Hedlund B.P."/>
        </authorList>
    </citation>
    <scope>NUCLEOTIDE SEQUENCE [LARGE SCALE GENOMIC DNA]</scope>
    <source>
        <strain evidence="4 5">JL-18</strain>
        <plasmid evidence="4 5">pTTJL1802</plasmid>
    </source>
</reference>
<keyword evidence="1" id="KW-0472">Membrane</keyword>
<dbReference type="Pfam" id="PF13808">
    <property type="entry name" value="DDE_Tnp_1_assoc"/>
    <property type="match status" value="1"/>
</dbReference>
<protein>
    <submittedName>
        <fullName evidence="4">Transposase family protein</fullName>
    </submittedName>
</protein>
<organism evidence="4 5">
    <name type="scientific">Thermus thermophilus JL-18</name>
    <dbReference type="NCBI Taxonomy" id="798128"/>
    <lineage>
        <taxon>Bacteria</taxon>
        <taxon>Thermotogati</taxon>
        <taxon>Deinococcota</taxon>
        <taxon>Deinococci</taxon>
        <taxon>Thermales</taxon>
        <taxon>Thermaceae</taxon>
        <taxon>Thermus</taxon>
    </lineage>
</organism>